<reference evidence="2" key="1">
    <citation type="submission" date="2016-06" db="EMBL/GenBank/DDBJ databases">
        <title>NZP2037 Pacbio-Illumina hybrid assembly.</title>
        <authorList>
            <person name="Ramsay J.P."/>
        </authorList>
    </citation>
    <scope>NUCLEOTIDE SEQUENCE [LARGE SCALE GENOMIC DNA]</scope>
    <source>
        <strain evidence="2">R7ANS::ICEMlSym2042</strain>
    </source>
</reference>
<evidence type="ECO:0000313" key="2">
    <source>
        <dbReference type="Proteomes" id="UP000093748"/>
    </source>
</evidence>
<organism evidence="1 2">
    <name type="scientific">Rhizobium loti</name>
    <name type="common">Mesorhizobium loti</name>
    <dbReference type="NCBI Taxonomy" id="381"/>
    <lineage>
        <taxon>Bacteria</taxon>
        <taxon>Pseudomonadati</taxon>
        <taxon>Pseudomonadota</taxon>
        <taxon>Alphaproteobacteria</taxon>
        <taxon>Hyphomicrobiales</taxon>
        <taxon>Phyllobacteriaceae</taxon>
        <taxon>Mesorhizobium</taxon>
    </lineage>
</organism>
<dbReference type="AlphaFoldDB" id="A0A1A5IUS8"/>
<evidence type="ECO:0000313" key="1">
    <source>
        <dbReference type="EMBL" id="OBP82958.1"/>
    </source>
</evidence>
<sequence>MSFASETFVCKTSDRGDYTVIVDGSGRFFFRFGGDIQLFQRFVTPAHESFLPAWHHRNRFVPGCAALWGFLSLT</sequence>
<comment type="caution">
    <text evidence="1">The sequence shown here is derived from an EMBL/GenBank/DDBJ whole genome shotgun (WGS) entry which is preliminary data.</text>
</comment>
<proteinExistence type="predicted"/>
<dbReference type="EMBL" id="LZTJ01000001">
    <property type="protein sequence ID" value="OBP82958.1"/>
    <property type="molecule type" value="Genomic_DNA"/>
</dbReference>
<accession>A0A1A5IUS8</accession>
<gene>
    <name evidence="1" type="ORF">BAE39_05400</name>
</gene>
<dbReference type="Proteomes" id="UP000093748">
    <property type="component" value="Unassembled WGS sequence"/>
</dbReference>
<name>A0A1A5IUS8_RHILI</name>
<protein>
    <submittedName>
        <fullName evidence="1">Uncharacterized protein</fullName>
    </submittedName>
</protein>